<feature type="transmembrane region" description="Helical" evidence="7">
    <location>
        <begin position="116"/>
        <end position="135"/>
    </location>
</feature>
<accession>A0A8H7TBT2</accession>
<protein>
    <recommendedName>
        <fullName evidence="10">Acetate permease A</fullName>
    </recommendedName>
</protein>
<dbReference type="GO" id="GO:0005886">
    <property type="term" value="C:plasma membrane"/>
    <property type="evidence" value="ECO:0007669"/>
    <property type="project" value="TreeGrafter"/>
</dbReference>
<feature type="transmembrane region" description="Helical" evidence="7">
    <location>
        <begin position="250"/>
        <end position="270"/>
    </location>
</feature>
<dbReference type="InterPro" id="IPR000791">
    <property type="entry name" value="Gpr1/Fun34/SatP-like"/>
</dbReference>
<feature type="transmembrane region" description="Helical" evidence="7">
    <location>
        <begin position="142"/>
        <end position="162"/>
    </location>
</feature>
<feature type="transmembrane region" description="Helical" evidence="7">
    <location>
        <begin position="83"/>
        <end position="104"/>
    </location>
</feature>
<dbReference type="Proteomes" id="UP000664132">
    <property type="component" value="Unassembled WGS sequence"/>
</dbReference>
<dbReference type="PROSITE" id="PS01114">
    <property type="entry name" value="GPR1_FUN34_YAAH"/>
    <property type="match status" value="1"/>
</dbReference>
<evidence type="ECO:0008006" key="10">
    <source>
        <dbReference type="Google" id="ProtNLM"/>
    </source>
</evidence>
<evidence type="ECO:0000256" key="5">
    <source>
        <dbReference type="ARBA" id="ARBA00023136"/>
    </source>
</evidence>
<dbReference type="GO" id="GO:0015123">
    <property type="term" value="F:acetate transmembrane transporter activity"/>
    <property type="evidence" value="ECO:0007669"/>
    <property type="project" value="TreeGrafter"/>
</dbReference>
<evidence type="ECO:0000256" key="2">
    <source>
        <dbReference type="ARBA" id="ARBA00005587"/>
    </source>
</evidence>
<feature type="transmembrane region" description="Helical" evidence="7">
    <location>
        <begin position="193"/>
        <end position="210"/>
    </location>
</feature>
<dbReference type="NCBIfam" id="NF038013">
    <property type="entry name" value="AceTr_1"/>
    <property type="match status" value="1"/>
</dbReference>
<dbReference type="AlphaFoldDB" id="A0A8H7TBT2"/>
<reference evidence="8" key="1">
    <citation type="submission" date="2021-02" db="EMBL/GenBank/DDBJ databases">
        <title>Genome sequence Cadophora malorum strain M34.</title>
        <authorList>
            <person name="Stefanovic E."/>
            <person name="Vu D."/>
            <person name="Scully C."/>
            <person name="Dijksterhuis J."/>
            <person name="Roader J."/>
            <person name="Houbraken J."/>
        </authorList>
    </citation>
    <scope>NUCLEOTIDE SEQUENCE</scope>
    <source>
        <strain evidence="8">M34</strain>
    </source>
</reference>
<comment type="subcellular location">
    <subcellularLocation>
        <location evidence="1">Membrane</location>
        <topology evidence="1">Multi-pass membrane protein</topology>
    </subcellularLocation>
</comment>
<feature type="compositionally biased region" description="Polar residues" evidence="6">
    <location>
        <begin position="32"/>
        <end position="41"/>
    </location>
</feature>
<evidence type="ECO:0000256" key="6">
    <source>
        <dbReference type="SAM" id="MobiDB-lite"/>
    </source>
</evidence>
<dbReference type="OrthoDB" id="3648309at2759"/>
<evidence type="ECO:0000256" key="1">
    <source>
        <dbReference type="ARBA" id="ARBA00004141"/>
    </source>
</evidence>
<keyword evidence="5 7" id="KW-0472">Membrane</keyword>
<evidence type="ECO:0000256" key="4">
    <source>
        <dbReference type="ARBA" id="ARBA00022989"/>
    </source>
</evidence>
<gene>
    <name evidence="8" type="ORF">IFR04_010652</name>
</gene>
<evidence type="ECO:0000313" key="8">
    <source>
        <dbReference type="EMBL" id="KAG4416195.1"/>
    </source>
</evidence>
<evidence type="ECO:0000256" key="7">
    <source>
        <dbReference type="SAM" id="Phobius"/>
    </source>
</evidence>
<dbReference type="EMBL" id="JAFJYH010000194">
    <property type="protein sequence ID" value="KAG4416195.1"/>
    <property type="molecule type" value="Genomic_DNA"/>
</dbReference>
<keyword evidence="4 7" id="KW-1133">Transmembrane helix</keyword>
<sequence length="306" mass="32669">MATTATADPALNKEYHNGNGNSATLDHAPVNGATNGATNPAQRRYDYGGNPLAHMNTGESARFPAFGGEFQPGLYKPTTERKFANPAPLGLSAFALTTFVLSLINIGVRGVHEPNIVVALAFGYGGLVQLLAGMWEMAVGNTFGATALSSYGGFWLSLAIVLTPGGFEIVDAYAVTDAAGDPTGNGVNAFNNAFGYFLAGWFIFTTLLLICTLRSTVAFFMLFFTLDLAFLFLFLGHLYSDSEGNNNTGLIKAGGYFGLFAAFLAWYNALAGIADDSNSFFVIPVAHFPWSDKGRERKAKTERETV</sequence>
<comment type="similarity">
    <text evidence="2">Belongs to the acetate uptake transporter (AceTr) (TC 2.A.96) family.</text>
</comment>
<feature type="transmembrane region" description="Helical" evidence="7">
    <location>
        <begin position="217"/>
        <end position="238"/>
    </location>
</feature>
<comment type="caution">
    <text evidence="8">The sequence shown here is derived from an EMBL/GenBank/DDBJ whole genome shotgun (WGS) entry which is preliminary data.</text>
</comment>
<proteinExistence type="inferred from homology"/>
<dbReference type="InterPro" id="IPR047622">
    <property type="entry name" value="GPR1_FUN34_YAAH"/>
</dbReference>
<evidence type="ECO:0000313" key="9">
    <source>
        <dbReference type="Proteomes" id="UP000664132"/>
    </source>
</evidence>
<keyword evidence="9" id="KW-1185">Reference proteome</keyword>
<dbReference type="PANTHER" id="PTHR31123:SF1">
    <property type="entry name" value="ACCUMULATION OF DYADS PROTEIN 2-RELATED"/>
    <property type="match status" value="1"/>
</dbReference>
<dbReference type="Pfam" id="PF01184">
    <property type="entry name" value="Gpr1_Fun34_YaaH"/>
    <property type="match status" value="1"/>
</dbReference>
<organism evidence="8 9">
    <name type="scientific">Cadophora malorum</name>
    <dbReference type="NCBI Taxonomy" id="108018"/>
    <lineage>
        <taxon>Eukaryota</taxon>
        <taxon>Fungi</taxon>
        <taxon>Dikarya</taxon>
        <taxon>Ascomycota</taxon>
        <taxon>Pezizomycotina</taxon>
        <taxon>Leotiomycetes</taxon>
        <taxon>Helotiales</taxon>
        <taxon>Ploettnerulaceae</taxon>
        <taxon>Cadophora</taxon>
    </lineage>
</organism>
<dbReference type="PANTHER" id="PTHR31123">
    <property type="entry name" value="ACCUMULATION OF DYADS PROTEIN 2-RELATED"/>
    <property type="match status" value="1"/>
</dbReference>
<keyword evidence="3 7" id="KW-0812">Transmembrane</keyword>
<evidence type="ECO:0000256" key="3">
    <source>
        <dbReference type="ARBA" id="ARBA00022692"/>
    </source>
</evidence>
<name>A0A8H7TBT2_9HELO</name>
<feature type="region of interest" description="Disordered" evidence="6">
    <location>
        <begin position="1"/>
        <end position="50"/>
    </location>
</feature>
<dbReference type="InterPro" id="IPR051633">
    <property type="entry name" value="AceTr"/>
</dbReference>